<evidence type="ECO:0000256" key="1">
    <source>
        <dbReference type="SAM" id="SignalP"/>
    </source>
</evidence>
<keyword evidence="1" id="KW-0732">Signal</keyword>
<evidence type="ECO:0000313" key="3">
    <source>
        <dbReference type="RefSeq" id="XP_018455516.1"/>
    </source>
</evidence>
<dbReference type="KEGG" id="rsz:108826628"/>
<reference evidence="2" key="1">
    <citation type="journal article" date="2019" name="Database">
        <title>The radish genome database (RadishGD): an integrated information resource for radish genomics.</title>
        <authorList>
            <person name="Yu H.J."/>
            <person name="Baek S."/>
            <person name="Lee Y.J."/>
            <person name="Cho A."/>
            <person name="Mun J.H."/>
        </authorList>
    </citation>
    <scope>NUCLEOTIDE SEQUENCE [LARGE SCALE GENOMIC DNA]</scope>
    <source>
        <strain evidence="2">cv. WK10039</strain>
    </source>
</reference>
<accession>A0A6J0L7K8</accession>
<dbReference type="GeneID" id="108826628"/>
<sequence>MKKRLNLKQFLVTLSDACLCINHVESNEIQDTSTDIKEGVICPEDESVFVDKANVEGRRIKVVITRKQLDLLLAKQVSLEQLGFVNERIFLRSFRKNKWKPLLESIHETPEL</sequence>
<proteinExistence type="predicted"/>
<dbReference type="Proteomes" id="UP000504610">
    <property type="component" value="Chromosome 9"/>
</dbReference>
<gene>
    <name evidence="3" type="primary">LOC108826628</name>
</gene>
<protein>
    <submittedName>
        <fullName evidence="3">Uncharacterized protein LOC108826628</fullName>
    </submittedName>
</protein>
<reference evidence="3" key="2">
    <citation type="submission" date="2025-08" db="UniProtKB">
        <authorList>
            <consortium name="RefSeq"/>
        </authorList>
    </citation>
    <scope>IDENTIFICATION</scope>
    <source>
        <tissue evidence="3">Leaf</tissue>
    </source>
</reference>
<feature type="signal peptide" evidence="1">
    <location>
        <begin position="1"/>
        <end position="26"/>
    </location>
</feature>
<dbReference type="AlphaFoldDB" id="A0A6J0L7K8"/>
<dbReference type="OrthoDB" id="1908589at2759"/>
<name>A0A6J0L7K8_RAPSA</name>
<keyword evidence="2" id="KW-1185">Reference proteome</keyword>
<dbReference type="RefSeq" id="XP_018455516.1">
    <property type="nucleotide sequence ID" value="XM_018600014.2"/>
</dbReference>
<evidence type="ECO:0000313" key="2">
    <source>
        <dbReference type="Proteomes" id="UP000504610"/>
    </source>
</evidence>
<organism evidence="2 3">
    <name type="scientific">Raphanus sativus</name>
    <name type="common">Radish</name>
    <name type="synonym">Raphanus raphanistrum var. sativus</name>
    <dbReference type="NCBI Taxonomy" id="3726"/>
    <lineage>
        <taxon>Eukaryota</taxon>
        <taxon>Viridiplantae</taxon>
        <taxon>Streptophyta</taxon>
        <taxon>Embryophyta</taxon>
        <taxon>Tracheophyta</taxon>
        <taxon>Spermatophyta</taxon>
        <taxon>Magnoliopsida</taxon>
        <taxon>eudicotyledons</taxon>
        <taxon>Gunneridae</taxon>
        <taxon>Pentapetalae</taxon>
        <taxon>rosids</taxon>
        <taxon>malvids</taxon>
        <taxon>Brassicales</taxon>
        <taxon>Brassicaceae</taxon>
        <taxon>Brassiceae</taxon>
        <taxon>Raphanus</taxon>
    </lineage>
</organism>
<feature type="chain" id="PRO_5027085605" evidence="1">
    <location>
        <begin position="27"/>
        <end position="112"/>
    </location>
</feature>